<dbReference type="Pfam" id="PF11188">
    <property type="entry name" value="DUF2975"/>
    <property type="match status" value="1"/>
</dbReference>
<reference evidence="2" key="2">
    <citation type="submission" date="2021-04" db="EMBL/GenBank/DDBJ databases">
        <authorList>
            <person name="Gilroy R."/>
        </authorList>
    </citation>
    <scope>NUCLEOTIDE SEQUENCE</scope>
    <source>
        <strain evidence="2">ChiSjej1B19-8411</strain>
    </source>
</reference>
<feature type="transmembrane region" description="Helical" evidence="1">
    <location>
        <begin position="167"/>
        <end position="186"/>
    </location>
</feature>
<dbReference type="EMBL" id="DXEX01000191">
    <property type="protein sequence ID" value="HIX59819.1"/>
    <property type="molecule type" value="Genomic_DNA"/>
</dbReference>
<evidence type="ECO:0000313" key="2">
    <source>
        <dbReference type="EMBL" id="HIX59819.1"/>
    </source>
</evidence>
<feature type="transmembrane region" description="Helical" evidence="1">
    <location>
        <begin position="21"/>
        <end position="42"/>
    </location>
</feature>
<gene>
    <name evidence="2" type="ORF">IAA45_08915</name>
</gene>
<evidence type="ECO:0000256" key="1">
    <source>
        <dbReference type="SAM" id="Phobius"/>
    </source>
</evidence>
<reference evidence="2" key="1">
    <citation type="journal article" date="2021" name="PeerJ">
        <title>Extensive microbial diversity within the chicken gut microbiome revealed by metagenomics and culture.</title>
        <authorList>
            <person name="Gilroy R."/>
            <person name="Ravi A."/>
            <person name="Getino M."/>
            <person name="Pursley I."/>
            <person name="Horton D.L."/>
            <person name="Alikhan N.F."/>
            <person name="Baker D."/>
            <person name="Gharbi K."/>
            <person name="Hall N."/>
            <person name="Watson M."/>
            <person name="Adriaenssens E.M."/>
            <person name="Foster-Nyarko E."/>
            <person name="Jarju S."/>
            <person name="Secka A."/>
            <person name="Antonio M."/>
            <person name="Oren A."/>
            <person name="Chaudhuri R.R."/>
            <person name="La Ragione R."/>
            <person name="Hildebrand F."/>
            <person name="Pallen M.J."/>
        </authorList>
    </citation>
    <scope>NUCLEOTIDE SEQUENCE</scope>
    <source>
        <strain evidence="2">ChiSjej1B19-8411</strain>
    </source>
</reference>
<feature type="transmembrane region" description="Helical" evidence="1">
    <location>
        <begin position="133"/>
        <end position="155"/>
    </location>
</feature>
<keyword evidence="1" id="KW-0812">Transmembrane</keyword>
<accession>A0A9D1WIG3</accession>
<proteinExistence type="predicted"/>
<feature type="transmembrane region" description="Helical" evidence="1">
    <location>
        <begin position="88"/>
        <end position="112"/>
    </location>
</feature>
<keyword evidence="1" id="KW-0472">Membrane</keyword>
<dbReference type="AlphaFoldDB" id="A0A9D1WIG3"/>
<dbReference type="InterPro" id="IPR021354">
    <property type="entry name" value="DUF2975"/>
</dbReference>
<evidence type="ECO:0000313" key="3">
    <source>
        <dbReference type="Proteomes" id="UP000886817"/>
    </source>
</evidence>
<keyword evidence="1" id="KW-1133">Transmembrane helix</keyword>
<sequence>MDTSRNVLKARCDSTGLMIRFIFWAYAIYLVAMTAVGLVLVFRPEGDFSLSLASGRDGMGGYGFFYGGLMVQFPWNSLTEQAVNAPKLVYLIGYFCGIAVKICYLGILWQVARIFKGIDENSSPFVHAGCRRISRIGILVIASGLIQYGLQATILGILDLGGGGGNTAWFGILLAGIVIIALSYIFEYGTALQIESDETL</sequence>
<protein>
    <submittedName>
        <fullName evidence="2">DUF2975 domain-containing protein</fullName>
    </submittedName>
</protein>
<organism evidence="2 3">
    <name type="scientific">Candidatus Blautia gallistercoris</name>
    <dbReference type="NCBI Taxonomy" id="2838490"/>
    <lineage>
        <taxon>Bacteria</taxon>
        <taxon>Bacillati</taxon>
        <taxon>Bacillota</taxon>
        <taxon>Clostridia</taxon>
        <taxon>Lachnospirales</taxon>
        <taxon>Lachnospiraceae</taxon>
        <taxon>Blautia</taxon>
    </lineage>
</organism>
<name>A0A9D1WIG3_9FIRM</name>
<dbReference type="Proteomes" id="UP000886817">
    <property type="component" value="Unassembled WGS sequence"/>
</dbReference>
<comment type="caution">
    <text evidence="2">The sequence shown here is derived from an EMBL/GenBank/DDBJ whole genome shotgun (WGS) entry which is preliminary data.</text>
</comment>